<accession>A0AAV4MYP8</accession>
<dbReference type="Proteomes" id="UP001054837">
    <property type="component" value="Unassembled WGS sequence"/>
</dbReference>
<evidence type="ECO:0000313" key="1">
    <source>
        <dbReference type="EMBL" id="GIX77085.1"/>
    </source>
</evidence>
<dbReference type="AlphaFoldDB" id="A0AAV4MYP8"/>
<gene>
    <name evidence="1" type="ORF">CDAR_6211</name>
</gene>
<reference evidence="1 2" key="1">
    <citation type="submission" date="2021-06" db="EMBL/GenBank/DDBJ databases">
        <title>Caerostris darwini draft genome.</title>
        <authorList>
            <person name="Kono N."/>
            <person name="Arakawa K."/>
        </authorList>
    </citation>
    <scope>NUCLEOTIDE SEQUENCE [LARGE SCALE GENOMIC DNA]</scope>
</reference>
<comment type="caution">
    <text evidence="1">The sequence shown here is derived from an EMBL/GenBank/DDBJ whole genome shotgun (WGS) entry which is preliminary data.</text>
</comment>
<evidence type="ECO:0000313" key="2">
    <source>
        <dbReference type="Proteomes" id="UP001054837"/>
    </source>
</evidence>
<evidence type="ECO:0008006" key="3">
    <source>
        <dbReference type="Google" id="ProtNLM"/>
    </source>
</evidence>
<organism evidence="1 2">
    <name type="scientific">Caerostris darwini</name>
    <dbReference type="NCBI Taxonomy" id="1538125"/>
    <lineage>
        <taxon>Eukaryota</taxon>
        <taxon>Metazoa</taxon>
        <taxon>Ecdysozoa</taxon>
        <taxon>Arthropoda</taxon>
        <taxon>Chelicerata</taxon>
        <taxon>Arachnida</taxon>
        <taxon>Araneae</taxon>
        <taxon>Araneomorphae</taxon>
        <taxon>Entelegynae</taxon>
        <taxon>Araneoidea</taxon>
        <taxon>Araneidae</taxon>
        <taxon>Caerostris</taxon>
    </lineage>
</organism>
<protein>
    <recommendedName>
        <fullName evidence="3">Homing endonuclease LAGLIDADG domain-containing protein</fullName>
    </recommendedName>
</protein>
<keyword evidence="2" id="KW-1185">Reference proteome</keyword>
<sequence length="94" mass="11082">MDVGVLTTRNSQESEFLLEDFSGNYYSAMKRKPFTMTWRTRIPRDRRRLIAYKIYYDGARILNFVEGLSNGCPLLEWGCKQKWNDIKFDGAVEC</sequence>
<proteinExistence type="predicted"/>
<name>A0AAV4MYP8_9ARAC</name>
<dbReference type="EMBL" id="BPLQ01000985">
    <property type="protein sequence ID" value="GIX77085.1"/>
    <property type="molecule type" value="Genomic_DNA"/>
</dbReference>